<evidence type="ECO:0000313" key="2">
    <source>
        <dbReference type="EMBL" id="MDQ0541429.1"/>
    </source>
</evidence>
<reference evidence="2" key="1">
    <citation type="submission" date="2023-07" db="EMBL/GenBank/DDBJ databases">
        <title>Genomic Encyclopedia of Type Strains, Phase IV (KMG-IV): sequencing the most valuable type-strain genomes for metagenomic binning, comparative biology and taxonomic classification.</title>
        <authorList>
            <person name="Goeker M."/>
        </authorList>
    </citation>
    <scope>NUCLEOTIDE SEQUENCE</scope>
    <source>
        <strain evidence="2">DSM 19569</strain>
    </source>
</reference>
<name>A0AAJ1TML0_9HYPH</name>
<evidence type="ECO:0000313" key="3">
    <source>
        <dbReference type="Proteomes" id="UP001223420"/>
    </source>
</evidence>
<gene>
    <name evidence="2" type="ORF">QO001_000337</name>
</gene>
<accession>A0AAJ1TML0</accession>
<keyword evidence="2" id="KW-0560">Oxidoreductase</keyword>
<comment type="caution">
    <text evidence="2">The sequence shown here is derived from an EMBL/GenBank/DDBJ whole genome shotgun (WGS) entry which is preliminary data.</text>
</comment>
<dbReference type="AlphaFoldDB" id="A0AAJ1TML0"/>
<dbReference type="GO" id="GO:0016491">
    <property type="term" value="F:oxidoreductase activity"/>
    <property type="evidence" value="ECO:0007669"/>
    <property type="project" value="UniProtKB-KW"/>
</dbReference>
<dbReference type="EC" id="1.10.3.-" evidence="2"/>
<proteinExistence type="predicted"/>
<keyword evidence="1" id="KW-0812">Transmembrane</keyword>
<feature type="transmembrane region" description="Helical" evidence="1">
    <location>
        <begin position="12"/>
        <end position="32"/>
    </location>
</feature>
<sequence length="39" mass="4232">MPPLTLPSAVDLARAQFALTVVWHVLFPTFTIRPLASPG</sequence>
<protein>
    <submittedName>
        <fullName evidence="2">Cytochrome d ubiquinol oxidase subunit I</fullName>
        <ecNumber evidence="2">1.10.3.-</ecNumber>
    </submittedName>
</protein>
<organism evidence="2 3">
    <name type="scientific">Methylobacterium brachiatum</name>
    <dbReference type="NCBI Taxonomy" id="269660"/>
    <lineage>
        <taxon>Bacteria</taxon>
        <taxon>Pseudomonadati</taxon>
        <taxon>Pseudomonadota</taxon>
        <taxon>Alphaproteobacteria</taxon>
        <taxon>Hyphomicrobiales</taxon>
        <taxon>Methylobacteriaceae</taxon>
        <taxon>Methylobacterium</taxon>
    </lineage>
</organism>
<dbReference type="Proteomes" id="UP001223420">
    <property type="component" value="Unassembled WGS sequence"/>
</dbReference>
<keyword evidence="1" id="KW-1133">Transmembrane helix</keyword>
<dbReference type="RefSeq" id="WP_230364999.1">
    <property type="nucleotide sequence ID" value="NZ_JAJALK010000001.1"/>
</dbReference>
<dbReference type="EMBL" id="JAUSWL010000001">
    <property type="protein sequence ID" value="MDQ0541429.1"/>
    <property type="molecule type" value="Genomic_DNA"/>
</dbReference>
<evidence type="ECO:0000256" key="1">
    <source>
        <dbReference type="SAM" id="Phobius"/>
    </source>
</evidence>
<keyword evidence="1" id="KW-0472">Membrane</keyword>